<dbReference type="CDD" id="cd05300">
    <property type="entry name" value="2-Hacid_dh_1"/>
    <property type="match status" value="1"/>
</dbReference>
<feature type="domain" description="D-isomer specific 2-hydroxyacid dehydrogenase NAD-binding" evidence="6">
    <location>
        <begin position="106"/>
        <end position="280"/>
    </location>
</feature>
<evidence type="ECO:0000256" key="2">
    <source>
        <dbReference type="ARBA" id="ARBA00023002"/>
    </source>
</evidence>
<dbReference type="Pfam" id="PF00389">
    <property type="entry name" value="2-Hacid_dh"/>
    <property type="match status" value="1"/>
</dbReference>
<dbReference type="RefSeq" id="WP_251224150.1">
    <property type="nucleotide sequence ID" value="NZ_JAMBOL010000014.1"/>
</dbReference>
<dbReference type="AlphaFoldDB" id="A0A9X2DS03"/>
<dbReference type="InterPro" id="IPR036291">
    <property type="entry name" value="NAD(P)-bd_dom_sf"/>
</dbReference>
<dbReference type="InterPro" id="IPR029753">
    <property type="entry name" value="D-isomer_DH_CS"/>
</dbReference>
<accession>A0A9X2DS03</accession>
<evidence type="ECO:0000256" key="1">
    <source>
        <dbReference type="ARBA" id="ARBA00005854"/>
    </source>
</evidence>
<dbReference type="GO" id="GO:0016616">
    <property type="term" value="F:oxidoreductase activity, acting on the CH-OH group of donors, NAD or NADP as acceptor"/>
    <property type="evidence" value="ECO:0007669"/>
    <property type="project" value="InterPro"/>
</dbReference>
<keyword evidence="3" id="KW-0520">NAD</keyword>
<evidence type="ECO:0000259" key="5">
    <source>
        <dbReference type="Pfam" id="PF00389"/>
    </source>
</evidence>
<name>A0A9X2DS03_9BACI</name>
<dbReference type="PANTHER" id="PTHR43333">
    <property type="entry name" value="2-HACID_DH_C DOMAIN-CONTAINING PROTEIN"/>
    <property type="match status" value="1"/>
</dbReference>
<dbReference type="SUPFAM" id="SSF52283">
    <property type="entry name" value="Formate/glycerate dehydrogenase catalytic domain-like"/>
    <property type="match status" value="1"/>
</dbReference>
<dbReference type="Gene3D" id="3.40.50.720">
    <property type="entry name" value="NAD(P)-binding Rossmann-like Domain"/>
    <property type="match status" value="2"/>
</dbReference>
<feature type="domain" description="D-isomer specific 2-hydroxyacid dehydrogenase catalytic" evidence="5">
    <location>
        <begin position="19"/>
        <end position="309"/>
    </location>
</feature>
<dbReference type="EMBL" id="JAMBOL010000014">
    <property type="protein sequence ID" value="MCM3715398.1"/>
    <property type="molecule type" value="Genomic_DNA"/>
</dbReference>
<dbReference type="SUPFAM" id="SSF51735">
    <property type="entry name" value="NAD(P)-binding Rossmann-fold domains"/>
    <property type="match status" value="1"/>
</dbReference>
<comment type="caution">
    <text evidence="7">The sequence shown here is derived from an EMBL/GenBank/DDBJ whole genome shotgun (WGS) entry which is preliminary data.</text>
</comment>
<comment type="similarity">
    <text evidence="1 4">Belongs to the D-isomer specific 2-hydroxyacid dehydrogenase family.</text>
</comment>
<evidence type="ECO:0000313" key="8">
    <source>
        <dbReference type="Proteomes" id="UP001139179"/>
    </source>
</evidence>
<evidence type="ECO:0000259" key="6">
    <source>
        <dbReference type="Pfam" id="PF02826"/>
    </source>
</evidence>
<protein>
    <submittedName>
        <fullName evidence="7">D-2-hydroxyacid dehydrogenase</fullName>
    </submittedName>
</protein>
<organism evidence="7 8">
    <name type="scientific">Halalkalibacter oceani</name>
    <dbReference type="NCBI Taxonomy" id="1653776"/>
    <lineage>
        <taxon>Bacteria</taxon>
        <taxon>Bacillati</taxon>
        <taxon>Bacillota</taxon>
        <taxon>Bacilli</taxon>
        <taxon>Bacillales</taxon>
        <taxon>Bacillaceae</taxon>
        <taxon>Halalkalibacter</taxon>
    </lineage>
</organism>
<dbReference type="PANTHER" id="PTHR43333:SF1">
    <property type="entry name" value="D-ISOMER SPECIFIC 2-HYDROXYACID DEHYDROGENASE NAD-BINDING DOMAIN-CONTAINING PROTEIN"/>
    <property type="match status" value="1"/>
</dbReference>
<keyword evidence="8" id="KW-1185">Reference proteome</keyword>
<dbReference type="FunFam" id="3.40.50.720:FF:000363">
    <property type="entry name" value="D-isomer specific 2-hydroxyacid dehydrogenase"/>
    <property type="match status" value="1"/>
</dbReference>
<proteinExistence type="inferred from homology"/>
<dbReference type="PROSITE" id="PS00671">
    <property type="entry name" value="D_2_HYDROXYACID_DH_3"/>
    <property type="match status" value="1"/>
</dbReference>
<evidence type="ECO:0000313" key="7">
    <source>
        <dbReference type="EMBL" id="MCM3715398.1"/>
    </source>
</evidence>
<evidence type="ECO:0000256" key="4">
    <source>
        <dbReference type="RuleBase" id="RU003719"/>
    </source>
</evidence>
<dbReference type="Pfam" id="PF02826">
    <property type="entry name" value="2-Hacid_dh_C"/>
    <property type="match status" value="1"/>
</dbReference>
<evidence type="ECO:0000256" key="3">
    <source>
        <dbReference type="ARBA" id="ARBA00023027"/>
    </source>
</evidence>
<dbReference type="GO" id="GO:0051287">
    <property type="term" value="F:NAD binding"/>
    <property type="evidence" value="ECO:0007669"/>
    <property type="project" value="InterPro"/>
</dbReference>
<dbReference type="InterPro" id="IPR006140">
    <property type="entry name" value="D-isomer_DH_NAD-bd"/>
</dbReference>
<dbReference type="InterPro" id="IPR006139">
    <property type="entry name" value="D-isomer_2_OHA_DH_cat_dom"/>
</dbReference>
<keyword evidence="2 4" id="KW-0560">Oxidoreductase</keyword>
<reference evidence="7" key="1">
    <citation type="submission" date="2022-05" db="EMBL/GenBank/DDBJ databases">
        <title>Comparative Genomics of Spacecraft Associated Microbes.</title>
        <authorList>
            <person name="Tran M.T."/>
            <person name="Wright A."/>
            <person name="Seuylemezian A."/>
            <person name="Eisen J."/>
            <person name="Coil D."/>
        </authorList>
    </citation>
    <scope>NUCLEOTIDE SEQUENCE</scope>
    <source>
        <strain evidence="7">214.1.1</strain>
    </source>
</reference>
<sequence length="319" mass="35630">MTRTLIITQDIEKGLLNKVKDALPDWNIISGRNKEVWHDKLNQAEIIVGWKKEMASACLEQPAALRWLQSWTAGVNNLPLSKLKERDILVTGGNGVHAYPISETVFALMLALTRNIHTYVRNQQKKVWHDGSIRLELHQKTIGIIGVGAIGKETAKIAKAFGMTVLGVRRSAKPTDYVDEMYPIDELNSILPKCDYVVVTLPLTKETHHLFGEEQFAKMKRSAFFINIGRGDIVDEESLITALQQEQLAGAGLDVVSTEPLPADSPLWEMEQVIITPHTAGATEHYARRLIEDILLPNLKSYLAGNQPSLNVIDYEAGY</sequence>
<dbReference type="Proteomes" id="UP001139179">
    <property type="component" value="Unassembled WGS sequence"/>
</dbReference>
<gene>
    <name evidence="7" type="ORF">M3202_15100</name>
</gene>